<dbReference type="OrthoDB" id="1744952at2759"/>
<feature type="non-terminal residue" evidence="1">
    <location>
        <position position="27"/>
    </location>
</feature>
<dbReference type="AlphaFoldDB" id="A0A8S1BJA3"/>
<dbReference type="Proteomes" id="UP000494256">
    <property type="component" value="Unassembled WGS sequence"/>
</dbReference>
<organism evidence="1 2">
    <name type="scientific">Arctia plantaginis</name>
    <name type="common">Wood tiger moth</name>
    <name type="synonym">Phalaena plantaginis</name>
    <dbReference type="NCBI Taxonomy" id="874455"/>
    <lineage>
        <taxon>Eukaryota</taxon>
        <taxon>Metazoa</taxon>
        <taxon>Ecdysozoa</taxon>
        <taxon>Arthropoda</taxon>
        <taxon>Hexapoda</taxon>
        <taxon>Insecta</taxon>
        <taxon>Pterygota</taxon>
        <taxon>Neoptera</taxon>
        <taxon>Endopterygota</taxon>
        <taxon>Lepidoptera</taxon>
        <taxon>Glossata</taxon>
        <taxon>Ditrysia</taxon>
        <taxon>Noctuoidea</taxon>
        <taxon>Erebidae</taxon>
        <taxon>Arctiinae</taxon>
        <taxon>Arctia</taxon>
    </lineage>
</organism>
<evidence type="ECO:0000313" key="1">
    <source>
        <dbReference type="EMBL" id="CAB3259093.1"/>
    </source>
</evidence>
<evidence type="ECO:0000313" key="2">
    <source>
        <dbReference type="Proteomes" id="UP000494256"/>
    </source>
</evidence>
<sequence length="27" mass="3257">LYPGFRLLCERKKTERNFFIRGSLPKS</sequence>
<gene>
    <name evidence="1" type="ORF">APLA_LOCUS16445</name>
</gene>
<protein>
    <submittedName>
        <fullName evidence="1">Uncharacterized protein</fullName>
    </submittedName>
</protein>
<name>A0A8S1BJA3_ARCPL</name>
<proteinExistence type="predicted"/>
<comment type="caution">
    <text evidence="1">The sequence shown here is derived from an EMBL/GenBank/DDBJ whole genome shotgun (WGS) entry which is preliminary data.</text>
</comment>
<dbReference type="EMBL" id="CADEBD010000686">
    <property type="protein sequence ID" value="CAB3259093.1"/>
    <property type="molecule type" value="Genomic_DNA"/>
</dbReference>
<reference evidence="1 2" key="1">
    <citation type="submission" date="2020-04" db="EMBL/GenBank/DDBJ databases">
        <authorList>
            <person name="Wallbank WR R."/>
            <person name="Pardo Diaz C."/>
            <person name="Kozak K."/>
            <person name="Martin S."/>
            <person name="Jiggins C."/>
            <person name="Moest M."/>
            <person name="Warren A I."/>
            <person name="Byers J.R.P. K."/>
            <person name="Montejo-Kovacevich G."/>
            <person name="Yen C E."/>
        </authorList>
    </citation>
    <scope>NUCLEOTIDE SEQUENCE [LARGE SCALE GENOMIC DNA]</scope>
</reference>
<accession>A0A8S1BJA3</accession>